<reference evidence="2 5" key="1">
    <citation type="submission" date="2016-04" db="EMBL/GenBank/DDBJ databases">
        <authorList>
            <person name="Evans L.H."/>
            <person name="Alamgir A."/>
            <person name="Owens N."/>
            <person name="Weber N.D."/>
            <person name="Virtaneva K."/>
            <person name="Barbian K."/>
            <person name="Babar A."/>
            <person name="Rosenke K."/>
        </authorList>
    </citation>
    <scope>NUCLEOTIDE SEQUENCE [LARGE SCALE GENOMIC DNA]</scope>
    <source>
        <strain evidence="2">S5</strain>
        <strain evidence="5">S5(T) (JCM 30642 \VKM B-2941)</strain>
    </source>
</reference>
<reference evidence="3" key="2">
    <citation type="submission" date="2016-06" db="EMBL/GenBank/DDBJ databases">
        <authorList>
            <person name="Olsen C.W."/>
            <person name="Carey S."/>
            <person name="Hinshaw L."/>
            <person name="Karasin A.I."/>
        </authorList>
    </citation>
    <scope>NUCLEOTIDE SEQUENCE [LARGE SCALE GENOMIC DNA]</scope>
    <source>
        <strain evidence="3">PM4</strain>
    </source>
</reference>
<dbReference type="OrthoDB" id="24735at2157"/>
<dbReference type="SMART" id="SM00529">
    <property type="entry name" value="HTH_DTXR"/>
    <property type="match status" value="1"/>
</dbReference>
<sequence>MNNLKLLTKKERDCLITIGDHEVDEFPLRLIDLSDMLNVRPPTTLNLIKRLEGKKLVLHVKGMIHLTNKGKSFYHEIEENHRIIETLMVTYGMDIDRACLISEQIDYLVDHDSIDTMFLKLGKPGKCPHGRTIEQIHD</sequence>
<dbReference type="InterPro" id="IPR022689">
    <property type="entry name" value="Iron_dep_repressor"/>
</dbReference>
<dbReference type="InterPro" id="IPR036388">
    <property type="entry name" value="WH-like_DNA-bd_sf"/>
</dbReference>
<dbReference type="STRING" id="1673428.CPM_0850"/>
<dbReference type="KEGG" id="cdiv:CPM_0850"/>
<dbReference type="PANTHER" id="PTHR33238">
    <property type="entry name" value="IRON (METAL) DEPENDENT REPRESSOR, DTXR FAMILY"/>
    <property type="match status" value="1"/>
</dbReference>
<evidence type="ECO:0000313" key="4">
    <source>
        <dbReference type="Proteomes" id="UP000187822"/>
    </source>
</evidence>
<feature type="domain" description="Iron dependent repressor metal binding and dimerisation" evidence="1">
    <location>
        <begin position="67"/>
        <end position="133"/>
    </location>
</feature>
<dbReference type="EMBL" id="LT719092">
    <property type="protein sequence ID" value="SJK84697.1"/>
    <property type="molecule type" value="Genomic_DNA"/>
</dbReference>
<protein>
    <submittedName>
        <fullName evidence="2">DtxR family metal-dependent transcription regulator</fullName>
    </submittedName>
</protein>
<dbReference type="InterPro" id="IPR001367">
    <property type="entry name" value="Fe_dep_repressor"/>
</dbReference>
<dbReference type="GO" id="GO:0003700">
    <property type="term" value="F:DNA-binding transcription factor activity"/>
    <property type="evidence" value="ECO:0007669"/>
    <property type="project" value="InterPro"/>
</dbReference>
<dbReference type="GeneID" id="41588127"/>
<dbReference type="InterPro" id="IPR036421">
    <property type="entry name" value="Fe_dep_repressor_sf"/>
</dbReference>
<accession>A0A1N5UBD2</accession>
<evidence type="ECO:0000313" key="5">
    <source>
        <dbReference type="Proteomes" id="UP000195607"/>
    </source>
</evidence>
<dbReference type="Proteomes" id="UP000187822">
    <property type="component" value="Chromosome I"/>
</dbReference>
<keyword evidence="4" id="KW-1185">Reference proteome</keyword>
<dbReference type="EMBL" id="LT671858">
    <property type="protein sequence ID" value="SIM57219.1"/>
    <property type="molecule type" value="Genomic_DNA"/>
</dbReference>
<dbReference type="Pfam" id="PF02742">
    <property type="entry name" value="Fe_dep_repr_C"/>
    <property type="match status" value="1"/>
</dbReference>
<dbReference type="SUPFAM" id="SSF47979">
    <property type="entry name" value="Iron-dependent repressor protein, dimerization domain"/>
    <property type="match status" value="1"/>
</dbReference>
<proteinExistence type="predicted"/>
<dbReference type="SUPFAM" id="SSF46785">
    <property type="entry name" value="Winged helix' DNA-binding domain"/>
    <property type="match status" value="1"/>
</dbReference>
<dbReference type="InterPro" id="IPR050536">
    <property type="entry name" value="DtxR_MntR_Metal-Reg"/>
</dbReference>
<reference evidence="4" key="3">
    <citation type="submission" date="2016-06" db="EMBL/GenBank/DDBJ databases">
        <authorList>
            <person name="Toshchakov V.S."/>
        </authorList>
    </citation>
    <scope>NUCLEOTIDE SEQUENCE [LARGE SCALE GENOMIC DNA]</scope>
    <source>
        <strain>PM4 (JCM 30641</strain>
        <strain evidence="4">\VKM B-2940)</strain>
    </source>
</reference>
<dbReference type="Gene3D" id="1.10.10.10">
    <property type="entry name" value="Winged helix-like DNA-binding domain superfamily/Winged helix DNA-binding domain"/>
    <property type="match status" value="1"/>
</dbReference>
<evidence type="ECO:0000259" key="1">
    <source>
        <dbReference type="Pfam" id="PF02742"/>
    </source>
</evidence>
<dbReference type="InterPro" id="IPR036390">
    <property type="entry name" value="WH_DNA-bd_sf"/>
</dbReference>
<dbReference type="PANTHER" id="PTHR33238:SF7">
    <property type="entry name" value="IRON-DEPENDENT TRANSCRIPTIONAL REGULATOR"/>
    <property type="match status" value="1"/>
</dbReference>
<dbReference type="GO" id="GO:0046983">
    <property type="term" value="F:protein dimerization activity"/>
    <property type="evidence" value="ECO:0007669"/>
    <property type="project" value="InterPro"/>
</dbReference>
<evidence type="ECO:0000313" key="3">
    <source>
        <dbReference type="EMBL" id="SJK84697.1"/>
    </source>
</evidence>
<organism evidence="2 5">
    <name type="scientific">Cuniculiplasma divulgatum</name>
    <dbReference type="NCBI Taxonomy" id="1673428"/>
    <lineage>
        <taxon>Archaea</taxon>
        <taxon>Methanobacteriati</taxon>
        <taxon>Thermoplasmatota</taxon>
        <taxon>Thermoplasmata</taxon>
        <taxon>Thermoplasmatales</taxon>
        <taxon>Cuniculiplasmataceae</taxon>
        <taxon>Cuniculiplasma</taxon>
    </lineage>
</organism>
<gene>
    <name evidence="3" type="ORF">CPM_0850</name>
    <name evidence="2" type="ORF">CSP5_0853</name>
</gene>
<dbReference type="Proteomes" id="UP000195607">
    <property type="component" value="Chromosome I"/>
</dbReference>
<dbReference type="GO" id="GO:0046914">
    <property type="term" value="F:transition metal ion binding"/>
    <property type="evidence" value="ECO:0007669"/>
    <property type="project" value="InterPro"/>
</dbReference>
<dbReference type="RefSeq" id="WP_021788657.1">
    <property type="nucleotide sequence ID" value="NZ_LT671858.1"/>
</dbReference>
<evidence type="ECO:0000313" key="2">
    <source>
        <dbReference type="EMBL" id="SIM57219.1"/>
    </source>
</evidence>
<name>A0A1N5UBD2_9ARCH</name>
<dbReference type="AlphaFoldDB" id="A0A1N5UBD2"/>